<dbReference type="KEGG" id="grs:C7S20_05630"/>
<dbReference type="InterPro" id="IPR009061">
    <property type="entry name" value="DNA-bd_dom_put_sf"/>
</dbReference>
<dbReference type="AlphaFoldDB" id="A0A2R3Z3H2"/>
<dbReference type="Gene3D" id="1.10.1660.10">
    <property type="match status" value="1"/>
</dbReference>
<dbReference type="InterPro" id="IPR041657">
    <property type="entry name" value="HTH_17"/>
</dbReference>
<dbReference type="RefSeq" id="WP_107011566.1">
    <property type="nucleotide sequence ID" value="NZ_CP028136.1"/>
</dbReference>
<evidence type="ECO:0000313" key="3">
    <source>
        <dbReference type="Proteomes" id="UP000241507"/>
    </source>
</evidence>
<sequence length="97" mass="11720">MKKSNAILIESLSRKEYHENLREIVRTIEKLGNKHQDFIDSHINLYTVEETAKIFKVSRRTLFNWGRNKILTPICIGRRVYFRKEDVKELIMRNEQK</sequence>
<evidence type="ECO:0000259" key="1">
    <source>
        <dbReference type="Pfam" id="PF12728"/>
    </source>
</evidence>
<keyword evidence="3" id="KW-1185">Reference proteome</keyword>
<name>A0A2R3Z3H2_9FLAO</name>
<evidence type="ECO:0000313" key="2">
    <source>
        <dbReference type="EMBL" id="AVR44788.1"/>
    </source>
</evidence>
<gene>
    <name evidence="2" type="ORF">C7S20_05630</name>
</gene>
<reference evidence="3" key="1">
    <citation type="submission" date="2018-03" db="EMBL/GenBank/DDBJ databases">
        <title>Gramella fulva sp. nov., isolated from a dry surface of tidal flat.</title>
        <authorList>
            <person name="Hwang S.H."/>
            <person name="Hwang W.M."/>
            <person name="Kang K."/>
            <person name="Ahn T.-Y."/>
        </authorList>
    </citation>
    <scope>NUCLEOTIDE SEQUENCE [LARGE SCALE GENOMIC DNA]</scope>
    <source>
        <strain evidence="3">SH35</strain>
    </source>
</reference>
<feature type="domain" description="Helix-turn-helix" evidence="1">
    <location>
        <begin position="45"/>
        <end position="94"/>
    </location>
</feature>
<protein>
    <recommendedName>
        <fullName evidence="1">Helix-turn-helix domain-containing protein</fullName>
    </recommendedName>
</protein>
<dbReference type="EMBL" id="CP028136">
    <property type="protein sequence ID" value="AVR44788.1"/>
    <property type="molecule type" value="Genomic_DNA"/>
</dbReference>
<dbReference type="SUPFAM" id="SSF46955">
    <property type="entry name" value="Putative DNA-binding domain"/>
    <property type="match status" value="1"/>
</dbReference>
<dbReference type="Proteomes" id="UP000241507">
    <property type="component" value="Chromosome"/>
</dbReference>
<accession>A0A2R3Z3H2</accession>
<dbReference type="OrthoDB" id="1097811at2"/>
<dbReference type="Pfam" id="PF12728">
    <property type="entry name" value="HTH_17"/>
    <property type="match status" value="1"/>
</dbReference>
<organism evidence="2 3">
    <name type="scientific">Christiangramia fulva</name>
    <dbReference type="NCBI Taxonomy" id="2126553"/>
    <lineage>
        <taxon>Bacteria</taxon>
        <taxon>Pseudomonadati</taxon>
        <taxon>Bacteroidota</taxon>
        <taxon>Flavobacteriia</taxon>
        <taxon>Flavobacteriales</taxon>
        <taxon>Flavobacteriaceae</taxon>
        <taxon>Christiangramia</taxon>
    </lineage>
</organism>
<proteinExistence type="predicted"/>